<proteinExistence type="predicted"/>
<dbReference type="SUPFAM" id="SSF158745">
    <property type="entry name" value="LanC-like"/>
    <property type="match status" value="1"/>
</dbReference>
<dbReference type="SUPFAM" id="SSF56112">
    <property type="entry name" value="Protein kinase-like (PK-like)"/>
    <property type="match status" value="1"/>
</dbReference>
<dbReference type="SMART" id="SM00220">
    <property type="entry name" value="S_TKc"/>
    <property type="match status" value="1"/>
</dbReference>
<reference evidence="3 4" key="1">
    <citation type="submission" date="2023-08" db="EMBL/GenBank/DDBJ databases">
        <title>Phytohabitans sansha sp. nov., isolated from marine sediment.</title>
        <authorList>
            <person name="Zhao Y."/>
            <person name="Yi K."/>
        </authorList>
    </citation>
    <scope>NUCLEOTIDE SEQUENCE [LARGE SCALE GENOMIC DNA]</scope>
    <source>
        <strain evidence="3 4">ZYX-F-186</strain>
    </source>
</reference>
<dbReference type="InterPro" id="IPR011009">
    <property type="entry name" value="Kinase-like_dom_sf"/>
</dbReference>
<feature type="compositionally biased region" description="Low complexity" evidence="1">
    <location>
        <begin position="874"/>
        <end position="885"/>
    </location>
</feature>
<dbReference type="Gene3D" id="1.10.510.10">
    <property type="entry name" value="Transferase(Phosphotransferase) domain 1"/>
    <property type="match status" value="1"/>
</dbReference>
<dbReference type="Pfam" id="PF25816">
    <property type="entry name" value="RamC_N"/>
    <property type="match status" value="1"/>
</dbReference>
<dbReference type="InterPro" id="IPR058053">
    <property type="entry name" value="RamC_C"/>
</dbReference>
<name>A0ABU0ZHE4_9ACTN</name>
<dbReference type="NCBIfam" id="NF038151">
    <property type="entry name" value="lanthi_synth_III"/>
    <property type="match status" value="1"/>
</dbReference>
<protein>
    <submittedName>
        <fullName evidence="3">Class III lanthionine synthetase LanKC</fullName>
    </submittedName>
</protein>
<dbReference type="InterPro" id="IPR012341">
    <property type="entry name" value="6hp_glycosidase-like_sf"/>
</dbReference>
<gene>
    <name evidence="3" type="primary">lanKC</name>
    <name evidence="3" type="ORF">RB614_18095</name>
</gene>
<feature type="region of interest" description="Disordered" evidence="1">
    <location>
        <begin position="874"/>
        <end position="906"/>
    </location>
</feature>
<evidence type="ECO:0000256" key="1">
    <source>
        <dbReference type="SAM" id="MobiDB-lite"/>
    </source>
</evidence>
<evidence type="ECO:0000259" key="2">
    <source>
        <dbReference type="PROSITE" id="PS50011"/>
    </source>
</evidence>
<evidence type="ECO:0000313" key="3">
    <source>
        <dbReference type="EMBL" id="MDQ7906430.1"/>
    </source>
</evidence>
<dbReference type="InterPro" id="IPR007822">
    <property type="entry name" value="LANC-like"/>
</dbReference>
<evidence type="ECO:0000313" key="4">
    <source>
        <dbReference type="Proteomes" id="UP001230908"/>
    </source>
</evidence>
<dbReference type="RefSeq" id="WP_308713700.1">
    <property type="nucleotide sequence ID" value="NZ_JAVHUY010000015.1"/>
</dbReference>
<comment type="caution">
    <text evidence="3">The sequence shown here is derived from an EMBL/GenBank/DDBJ whole genome shotgun (WGS) entry which is preliminary data.</text>
</comment>
<dbReference type="InterPro" id="IPR053524">
    <property type="entry name" value="Aerial_hyphae_peptide-synth"/>
</dbReference>
<dbReference type="Pfam" id="PF05147">
    <property type="entry name" value="LANC_like"/>
    <property type="match status" value="1"/>
</dbReference>
<dbReference type="CDD" id="cd04791">
    <property type="entry name" value="LanC_SerThrkinase"/>
    <property type="match status" value="1"/>
</dbReference>
<feature type="region of interest" description="Disordered" evidence="1">
    <location>
        <begin position="777"/>
        <end position="805"/>
    </location>
</feature>
<accession>A0ABU0ZHE4</accession>
<dbReference type="Proteomes" id="UP001230908">
    <property type="component" value="Unassembled WGS sequence"/>
</dbReference>
<dbReference type="Gene3D" id="1.50.10.10">
    <property type="match status" value="1"/>
</dbReference>
<dbReference type="PROSITE" id="PS50011">
    <property type="entry name" value="PROTEIN_KINASE_DOM"/>
    <property type="match status" value="1"/>
</dbReference>
<organism evidence="3 4">
    <name type="scientific">Phytohabitans maris</name>
    <dbReference type="NCBI Taxonomy" id="3071409"/>
    <lineage>
        <taxon>Bacteria</taxon>
        <taxon>Bacillati</taxon>
        <taxon>Actinomycetota</taxon>
        <taxon>Actinomycetes</taxon>
        <taxon>Micromonosporales</taxon>
        <taxon>Micromonosporaceae</taxon>
    </lineage>
</organism>
<dbReference type="SMART" id="SM01260">
    <property type="entry name" value="LANC_like"/>
    <property type="match status" value="1"/>
</dbReference>
<sequence>MDDRYEAFCMASPLFYDALHSTRKASFRTAERALPAGWSRHERDDWWIFSSGRDVPAQGWKIHVSATLGNADWVLDTVWDYCVPRGVDFKFLRSPSALLARVSKYAPRGYSGKLVTIYPVDDGACHTVLRELGDLLDGAENPYILSDLRWGAGPLHVRYGAFTSRFCVGPDGTVVPAIADPTGTLVPDRRAPVFHVPQWVTLPDFLAPHLAARNAVSVADLPYTIERVLHFSNGGGIYAGTEKATGRRVVLKEGRPHAGIDARGDDAVRRVEREYDVLRRLAGIPGVPEALDLFSVGEHRFLAMEHVDGTPLNKAVVRRYPLVDADPGPDAAAEYARWALRVHAQVERTVHCIHQRGIVYGDMHMFNVLVTEEGETYLVDYEVAAPVEEATRPALGNQGFSPPRGTTGFDVDRYGLACLRFALFLPLSNMTWLHRPVVRRHAEVVAEHFPVPRAFLDEGAEVIAPGAPPPPPWHTDWPRLRDDLARAILASATPDRDDRLFPGDIEQFGTGGGLNLAYGAAGVLYALSVTGAGRHPELERWLLRKVAAPESGTPLGLYDGLHGAAFVLDHLGHRQPALDTVDLCLREDWERLGLDLRGGLAGIGLNLLHLADHTGEPALRVAAHRAAELTAERLGTVDSVPATSGGANPYAGLMRGSAGAALLLLRAYDDTGDRGYLDAAAVALRQDLRRCVTRDGGELHVDEGWRTMPYLDVGSVGIGLVLDEYLARHDDGEFAAAVPGIERAAQSTMYILPGLFSGRAGILLYLVGHGPDRGLWRSGAGREATSPDRTGVRGGSERSEPTRTVSDPLVAKQVRNLGWHALPYGGGFAFPGTALMRLSMDLATGTAGVLLALGAALHGEPVHLPLLHPSAWSAPDAAAPRTPAPGRWDAAAQSPAPTGAGQVTPT</sequence>
<dbReference type="InterPro" id="IPR000719">
    <property type="entry name" value="Prot_kinase_dom"/>
</dbReference>
<dbReference type="Pfam" id="PF00069">
    <property type="entry name" value="Pkinase"/>
    <property type="match status" value="1"/>
</dbReference>
<keyword evidence="4" id="KW-1185">Reference proteome</keyword>
<dbReference type="InterPro" id="IPR057929">
    <property type="entry name" value="RamC_N"/>
</dbReference>
<feature type="domain" description="Protein kinase" evidence="2">
    <location>
        <begin position="223"/>
        <end position="509"/>
    </location>
</feature>
<dbReference type="EMBL" id="JAVHUY010000015">
    <property type="protein sequence ID" value="MDQ7906430.1"/>
    <property type="molecule type" value="Genomic_DNA"/>
</dbReference>